<feature type="region of interest" description="Disordered" evidence="2">
    <location>
        <begin position="122"/>
        <end position="155"/>
    </location>
</feature>
<dbReference type="Pfam" id="PF16095">
    <property type="entry name" value="COR-A"/>
    <property type="match status" value="1"/>
</dbReference>
<proteinExistence type="predicted"/>
<dbReference type="InterPro" id="IPR036388">
    <property type="entry name" value="WH-like_DNA-bd_sf"/>
</dbReference>
<evidence type="ECO:0000259" key="3">
    <source>
        <dbReference type="Pfam" id="PF16095"/>
    </source>
</evidence>
<keyword evidence="1" id="KW-0677">Repeat</keyword>
<dbReference type="Proteomes" id="UP001634394">
    <property type="component" value="Unassembled WGS sequence"/>
</dbReference>
<dbReference type="Gene3D" id="3.30.70.1390">
    <property type="entry name" value="ROC domain from the Parkinson's disease-associated leucine-rich repeat kinase 2"/>
    <property type="match status" value="1"/>
</dbReference>
<feature type="domain" description="COR" evidence="3">
    <location>
        <begin position="414"/>
        <end position="503"/>
    </location>
</feature>
<dbReference type="SUPFAM" id="SSF52540">
    <property type="entry name" value="P-loop containing nucleoside triphosphate hydrolases"/>
    <property type="match status" value="1"/>
</dbReference>
<gene>
    <name evidence="5" type="ORF">ACJMK2_000845</name>
</gene>
<feature type="non-terminal residue" evidence="5">
    <location>
        <position position="1"/>
    </location>
</feature>
<name>A0ABD3XTY2_SINWO</name>
<dbReference type="EMBL" id="JBJQND010000001">
    <property type="protein sequence ID" value="KAL3888478.1"/>
    <property type="molecule type" value="Genomic_DNA"/>
</dbReference>
<protein>
    <submittedName>
        <fullName evidence="5">Uncharacterized protein</fullName>
    </submittedName>
</protein>
<dbReference type="AlphaFoldDB" id="A0ABD3XTY2"/>
<dbReference type="Gene3D" id="1.10.10.10">
    <property type="entry name" value="Winged helix-like DNA-binding domain superfamily/Winged helix DNA-binding domain"/>
    <property type="match status" value="1"/>
</dbReference>
<feature type="compositionally biased region" description="Polar residues" evidence="2">
    <location>
        <begin position="143"/>
        <end position="152"/>
    </location>
</feature>
<dbReference type="InterPro" id="IPR041249">
    <property type="entry name" value="HEPN_DZIP3"/>
</dbReference>
<dbReference type="Pfam" id="PF18738">
    <property type="entry name" value="HEPN_DZIP3"/>
    <property type="match status" value="1"/>
</dbReference>
<keyword evidence="6" id="KW-1185">Reference proteome</keyword>
<evidence type="ECO:0000256" key="1">
    <source>
        <dbReference type="ARBA" id="ARBA00022737"/>
    </source>
</evidence>
<feature type="domain" description="DZIP3-like HEPN" evidence="4">
    <location>
        <begin position="633"/>
        <end position="752"/>
    </location>
</feature>
<dbReference type="PANTHER" id="PTHR14389">
    <property type="entry name" value="SI:CH1073-475A24.1"/>
    <property type="match status" value="1"/>
</dbReference>
<accession>A0ABD3XTY2</accession>
<comment type="caution">
    <text evidence="5">The sequence shown here is derived from an EMBL/GenBank/DDBJ whole genome shotgun (WGS) entry which is preliminary data.</text>
</comment>
<dbReference type="InterPro" id="IPR032171">
    <property type="entry name" value="COR-A"/>
</dbReference>
<dbReference type="PANTHER" id="PTHR14389:SF3">
    <property type="entry name" value="PROTEIN FAM111A-LIKE"/>
    <property type="match status" value="1"/>
</dbReference>
<evidence type="ECO:0000313" key="5">
    <source>
        <dbReference type="EMBL" id="KAL3888478.1"/>
    </source>
</evidence>
<dbReference type="InterPro" id="IPR027417">
    <property type="entry name" value="P-loop_NTPase"/>
</dbReference>
<organism evidence="5 6">
    <name type="scientific">Sinanodonta woodiana</name>
    <name type="common">Chinese pond mussel</name>
    <name type="synonym">Anodonta woodiana</name>
    <dbReference type="NCBI Taxonomy" id="1069815"/>
    <lineage>
        <taxon>Eukaryota</taxon>
        <taxon>Metazoa</taxon>
        <taxon>Spiralia</taxon>
        <taxon>Lophotrochozoa</taxon>
        <taxon>Mollusca</taxon>
        <taxon>Bivalvia</taxon>
        <taxon>Autobranchia</taxon>
        <taxon>Heteroconchia</taxon>
        <taxon>Palaeoheterodonta</taxon>
        <taxon>Unionida</taxon>
        <taxon>Unionoidea</taxon>
        <taxon>Unionidae</taxon>
        <taxon>Unioninae</taxon>
        <taxon>Sinanodonta</taxon>
    </lineage>
</organism>
<reference evidence="5 6" key="1">
    <citation type="submission" date="2024-11" db="EMBL/GenBank/DDBJ databases">
        <title>Chromosome-level genome assembly of the freshwater bivalve Anodonta woodiana.</title>
        <authorList>
            <person name="Chen X."/>
        </authorList>
    </citation>
    <scope>NUCLEOTIDE SEQUENCE [LARGE SCALE GENOMIC DNA]</scope>
    <source>
        <strain evidence="5">MN2024</strain>
        <tissue evidence="5">Gills</tissue>
    </source>
</reference>
<evidence type="ECO:0000256" key="2">
    <source>
        <dbReference type="SAM" id="MobiDB-lite"/>
    </source>
</evidence>
<evidence type="ECO:0000313" key="6">
    <source>
        <dbReference type="Proteomes" id="UP001634394"/>
    </source>
</evidence>
<dbReference type="Gene3D" id="3.40.50.300">
    <property type="entry name" value="P-loop containing nucleotide triphosphate hydrolases"/>
    <property type="match status" value="2"/>
</dbReference>
<feature type="compositionally biased region" description="Basic and acidic residues" evidence="2">
    <location>
        <begin position="126"/>
        <end position="142"/>
    </location>
</feature>
<sequence>TRSSVITIYKMDYLHQTGVPIEILKMDDRSIQLFKEALKDGKETVHSIRIMVVGHLCVGKTTLIKRLLGEEVNISERHPTEGIDVHVNCCDVSLSTHEWTRRIKDSDQDYKLQRTVRVINENYQPGRREVDSEHGAGSDQKKTANGNTLSLTSDDDNNAEVIDLRSQPQNIVQNISSTTSLQNESSSAVVQESLPQSATNTIPGSDLGENAATEKIDVIRDMLKLLQQNPNKAKQHISKHAHLTILDFAGHTAFYTTHQMFLTRRAIYLLVSNASQEVNDLVEDDCYFDADFRLERKVQDLVQVWMNSIHLCALPDEENLNSSNSPTLSCKVLPPPVILVGTHIDQIPQDYRRERGQRYLKEIRSCLSDKPSAVHLVDEDFAIDNTILDSKLEELKKKIVEVASQQSYWGEKIPTTWFLLEQQLTRLRDDGVKIVSHSTVEKLNREGAVKIEESEELDLFLRYLHETGIVIYFSIELLRDNILLDPKWMIDALKLLINVQPNLPNNPAENDTESNNPADNVARINLTQKLSDFKEKGILAVELVDAIWTKENHSKLQEHKEHMLMIMVQLNILAKPRSFNEMGEKGHDPGAPITPEHMNYARVGVALITVCGNALRKILQSNFPVPYADIYQVILVNRHKLTQRPGRPLLNRDQILLLFPDPHGNEVGKLDQFDISLLYILIRNISTVPEPITGWNMDPCDHPRDASLGASVERIRSYRNRITGHSADGMISGQTLEEYWDKFEAVICDIEAELGTPVCSQQLEKQRRQVISIYEAC</sequence>
<evidence type="ECO:0000259" key="4">
    <source>
        <dbReference type="Pfam" id="PF18738"/>
    </source>
</evidence>